<evidence type="ECO:0000313" key="1">
    <source>
        <dbReference type="EMBL" id="KAH3853544.1"/>
    </source>
</evidence>
<gene>
    <name evidence="1" type="ORF">DPMN_096071</name>
</gene>
<accession>A0A9D4R3G3</accession>
<dbReference type="EMBL" id="JAIWYP010000003">
    <property type="protein sequence ID" value="KAH3853544.1"/>
    <property type="molecule type" value="Genomic_DNA"/>
</dbReference>
<dbReference type="AlphaFoldDB" id="A0A9D4R3G3"/>
<evidence type="ECO:0000313" key="2">
    <source>
        <dbReference type="Proteomes" id="UP000828390"/>
    </source>
</evidence>
<comment type="caution">
    <text evidence="1">The sequence shown here is derived from an EMBL/GenBank/DDBJ whole genome shotgun (WGS) entry which is preliminary data.</text>
</comment>
<protein>
    <submittedName>
        <fullName evidence="1">Uncharacterized protein</fullName>
    </submittedName>
</protein>
<organism evidence="1 2">
    <name type="scientific">Dreissena polymorpha</name>
    <name type="common">Zebra mussel</name>
    <name type="synonym">Mytilus polymorpha</name>
    <dbReference type="NCBI Taxonomy" id="45954"/>
    <lineage>
        <taxon>Eukaryota</taxon>
        <taxon>Metazoa</taxon>
        <taxon>Spiralia</taxon>
        <taxon>Lophotrochozoa</taxon>
        <taxon>Mollusca</taxon>
        <taxon>Bivalvia</taxon>
        <taxon>Autobranchia</taxon>
        <taxon>Heteroconchia</taxon>
        <taxon>Euheterodonta</taxon>
        <taxon>Imparidentia</taxon>
        <taxon>Neoheterodontei</taxon>
        <taxon>Myida</taxon>
        <taxon>Dreissenoidea</taxon>
        <taxon>Dreissenidae</taxon>
        <taxon>Dreissena</taxon>
    </lineage>
</organism>
<dbReference type="Proteomes" id="UP000828390">
    <property type="component" value="Unassembled WGS sequence"/>
</dbReference>
<sequence>MKDACSYFVFDQHSRNEVGMLSSSGDATMTIQKDILGVKLFLQHLAASLKLAEKPFEVAKFLNITCSDQCGLSDSDADSEFSGCSTISEGEYTCKRCLAEKASYRNYSMFSDT</sequence>
<reference evidence="1" key="1">
    <citation type="journal article" date="2019" name="bioRxiv">
        <title>The Genome of the Zebra Mussel, Dreissena polymorpha: A Resource for Invasive Species Research.</title>
        <authorList>
            <person name="McCartney M.A."/>
            <person name="Auch B."/>
            <person name="Kono T."/>
            <person name="Mallez S."/>
            <person name="Zhang Y."/>
            <person name="Obille A."/>
            <person name="Becker A."/>
            <person name="Abrahante J.E."/>
            <person name="Garbe J."/>
            <person name="Badalamenti J.P."/>
            <person name="Herman A."/>
            <person name="Mangelson H."/>
            <person name="Liachko I."/>
            <person name="Sullivan S."/>
            <person name="Sone E.D."/>
            <person name="Koren S."/>
            <person name="Silverstein K.A.T."/>
            <person name="Beckman K.B."/>
            <person name="Gohl D.M."/>
        </authorList>
    </citation>
    <scope>NUCLEOTIDE SEQUENCE</scope>
    <source>
        <strain evidence="1">Duluth1</strain>
        <tissue evidence="1">Whole animal</tissue>
    </source>
</reference>
<name>A0A9D4R3G3_DREPO</name>
<proteinExistence type="predicted"/>
<keyword evidence="2" id="KW-1185">Reference proteome</keyword>
<reference evidence="1" key="2">
    <citation type="submission" date="2020-11" db="EMBL/GenBank/DDBJ databases">
        <authorList>
            <person name="McCartney M.A."/>
            <person name="Auch B."/>
            <person name="Kono T."/>
            <person name="Mallez S."/>
            <person name="Becker A."/>
            <person name="Gohl D.M."/>
            <person name="Silverstein K.A.T."/>
            <person name="Koren S."/>
            <person name="Bechman K.B."/>
            <person name="Herman A."/>
            <person name="Abrahante J.E."/>
            <person name="Garbe J."/>
        </authorList>
    </citation>
    <scope>NUCLEOTIDE SEQUENCE</scope>
    <source>
        <strain evidence="1">Duluth1</strain>
        <tissue evidence="1">Whole animal</tissue>
    </source>
</reference>